<dbReference type="AlphaFoldDB" id="A0A7D9M6E9"/>
<proteinExistence type="predicted"/>
<dbReference type="GO" id="GO:0003724">
    <property type="term" value="F:RNA helicase activity"/>
    <property type="evidence" value="ECO:0007669"/>
    <property type="project" value="TreeGrafter"/>
</dbReference>
<keyword evidence="3 6" id="KW-0347">Helicase</keyword>
<evidence type="ECO:0000256" key="1">
    <source>
        <dbReference type="ARBA" id="ARBA00022741"/>
    </source>
</evidence>
<feature type="non-terminal residue" evidence="6">
    <location>
        <position position="1"/>
    </location>
</feature>
<dbReference type="CDD" id="cd18787">
    <property type="entry name" value="SF2_C_DEAD"/>
    <property type="match status" value="1"/>
</dbReference>
<dbReference type="EMBL" id="CACRXK020031770">
    <property type="protein sequence ID" value="CAB4043204.1"/>
    <property type="molecule type" value="Genomic_DNA"/>
</dbReference>
<feature type="domain" description="Helicase C-terminal" evidence="5">
    <location>
        <begin position="28"/>
        <end position="145"/>
    </location>
</feature>
<evidence type="ECO:0000259" key="5">
    <source>
        <dbReference type="PROSITE" id="PS51194"/>
    </source>
</evidence>
<evidence type="ECO:0000256" key="2">
    <source>
        <dbReference type="ARBA" id="ARBA00022801"/>
    </source>
</evidence>
<evidence type="ECO:0000313" key="6">
    <source>
        <dbReference type="EMBL" id="CAB4043204.1"/>
    </source>
</evidence>
<dbReference type="Gene3D" id="3.40.50.300">
    <property type="entry name" value="P-loop containing nucleotide triphosphate hydrolases"/>
    <property type="match status" value="1"/>
</dbReference>
<keyword evidence="4" id="KW-0067">ATP-binding</keyword>
<dbReference type="InterPro" id="IPR027417">
    <property type="entry name" value="P-loop_NTPase"/>
</dbReference>
<dbReference type="InterPro" id="IPR001650">
    <property type="entry name" value="Helicase_C-like"/>
</dbReference>
<dbReference type="SUPFAM" id="SSF52540">
    <property type="entry name" value="P-loop containing nucleoside triphosphate hydrolases"/>
    <property type="match status" value="1"/>
</dbReference>
<protein>
    <submittedName>
        <fullName evidence="6">ATP-dependent RNA helicase DDX1-like</fullName>
    </submittedName>
</protein>
<organism evidence="6 7">
    <name type="scientific">Paramuricea clavata</name>
    <name type="common">Red gorgonian</name>
    <name type="synonym">Violescent sea-whip</name>
    <dbReference type="NCBI Taxonomy" id="317549"/>
    <lineage>
        <taxon>Eukaryota</taxon>
        <taxon>Metazoa</taxon>
        <taxon>Cnidaria</taxon>
        <taxon>Anthozoa</taxon>
        <taxon>Octocorallia</taxon>
        <taxon>Malacalcyonacea</taxon>
        <taxon>Plexauridae</taxon>
        <taxon>Paramuricea</taxon>
    </lineage>
</organism>
<accession>A0A7D9M6E9</accession>
<dbReference type="InterPro" id="IPR050079">
    <property type="entry name" value="DEAD_box_RNA_helicase"/>
</dbReference>
<gene>
    <name evidence="6" type="ORF">PACLA_8A076564</name>
</gene>
<evidence type="ECO:0000256" key="3">
    <source>
        <dbReference type="ARBA" id="ARBA00022806"/>
    </source>
</evidence>
<dbReference type="PANTHER" id="PTHR47959:SF13">
    <property type="entry name" value="ATP-DEPENDENT RNA HELICASE RHLE"/>
    <property type="match status" value="1"/>
</dbReference>
<dbReference type="Pfam" id="PF00271">
    <property type="entry name" value="Helicase_C"/>
    <property type="match status" value="1"/>
</dbReference>
<dbReference type="PANTHER" id="PTHR47959">
    <property type="entry name" value="ATP-DEPENDENT RNA HELICASE RHLE-RELATED"/>
    <property type="match status" value="1"/>
</dbReference>
<dbReference type="Proteomes" id="UP001152795">
    <property type="component" value="Unassembled WGS sequence"/>
</dbReference>
<keyword evidence="1" id="KW-0547">Nucleotide-binding</keyword>
<dbReference type="OrthoDB" id="1735at2759"/>
<dbReference type="SMART" id="SM00490">
    <property type="entry name" value="HELICc"/>
    <property type="match status" value="1"/>
</dbReference>
<name>A0A7D9M6E9_PARCT</name>
<dbReference type="PROSITE" id="PS51194">
    <property type="entry name" value="HELICASE_CTER"/>
    <property type="match status" value="1"/>
</dbReference>
<evidence type="ECO:0000256" key="4">
    <source>
        <dbReference type="ARBA" id="ARBA00022840"/>
    </source>
</evidence>
<keyword evidence="2" id="KW-0378">Hydrolase</keyword>
<dbReference type="GO" id="GO:0016787">
    <property type="term" value="F:hydrolase activity"/>
    <property type="evidence" value="ECO:0007669"/>
    <property type="project" value="UniProtKB-KW"/>
</dbReference>
<evidence type="ECO:0000313" key="7">
    <source>
        <dbReference type="Proteomes" id="UP001152795"/>
    </source>
</evidence>
<feature type="non-terminal residue" evidence="6">
    <location>
        <position position="145"/>
    </location>
</feature>
<dbReference type="GO" id="GO:0005829">
    <property type="term" value="C:cytosol"/>
    <property type="evidence" value="ECO:0007669"/>
    <property type="project" value="TreeGrafter"/>
</dbReference>
<dbReference type="GO" id="GO:0005524">
    <property type="term" value="F:ATP binding"/>
    <property type="evidence" value="ECO:0007669"/>
    <property type="project" value="UniProtKB-KW"/>
</dbReference>
<sequence length="145" mass="16596">TDGIHNKDKLSPSHTSREMFSEATKILKAEYLVKAIRQHRMDQAIIFCRTKLDCDNIENYLLTLGGGNRAMVNEFSCVCLHSDRSVHERRENLTKFKEGEVRFLICTDVAARGIDVQSIPFVVNVTFPDDKQNYIHRIGRVGRAD</sequence>
<keyword evidence="7" id="KW-1185">Reference proteome</keyword>
<reference evidence="6" key="1">
    <citation type="submission" date="2020-04" db="EMBL/GenBank/DDBJ databases">
        <authorList>
            <person name="Alioto T."/>
            <person name="Alioto T."/>
            <person name="Gomez Garrido J."/>
        </authorList>
    </citation>
    <scope>NUCLEOTIDE SEQUENCE</scope>
    <source>
        <strain evidence="6">A484AB</strain>
    </source>
</reference>
<comment type="caution">
    <text evidence="6">The sequence shown here is derived from an EMBL/GenBank/DDBJ whole genome shotgun (WGS) entry which is preliminary data.</text>
</comment>